<gene>
    <name evidence="12" type="primary">folD</name>
    <name evidence="15" type="ORF">DGD08_08310</name>
</gene>
<evidence type="ECO:0000256" key="2">
    <source>
        <dbReference type="ARBA" id="ARBA00011738"/>
    </source>
</evidence>
<keyword evidence="5 12" id="KW-0658">Purine biosynthesis</keyword>
<evidence type="ECO:0000256" key="6">
    <source>
        <dbReference type="ARBA" id="ARBA00022801"/>
    </source>
</evidence>
<dbReference type="NCBIfam" id="NF010783">
    <property type="entry name" value="PRK14186.1"/>
    <property type="match status" value="1"/>
</dbReference>
<feature type="domain" description="Tetrahydrofolate dehydrogenase/cyclohydrolase NAD(P)-binding" evidence="14">
    <location>
        <begin position="140"/>
        <end position="291"/>
    </location>
</feature>
<dbReference type="HAMAP" id="MF_01576">
    <property type="entry name" value="THF_DHG_CYH"/>
    <property type="match status" value="1"/>
</dbReference>
<comment type="function">
    <text evidence="12">Catalyzes the oxidation of 5,10-methylenetetrahydrofolate to 5,10-methenyltetrahydrofolate and then the hydrolysis of 5,10-methenyltetrahydrofolate to 10-formyltetrahydrofolate.</text>
</comment>
<comment type="subunit">
    <text evidence="2 12">Homodimer.</text>
</comment>
<evidence type="ECO:0000256" key="12">
    <source>
        <dbReference type="HAMAP-Rule" id="MF_01576"/>
    </source>
</evidence>
<proteinExistence type="inferred from homology"/>
<dbReference type="GO" id="GO:0005829">
    <property type="term" value="C:cytosol"/>
    <property type="evidence" value="ECO:0007669"/>
    <property type="project" value="TreeGrafter"/>
</dbReference>
<comment type="catalytic activity">
    <reaction evidence="12">
        <text>(6R)-5,10-methylene-5,6,7,8-tetrahydrofolate + NADP(+) = (6R)-5,10-methenyltetrahydrofolate + NADPH</text>
        <dbReference type="Rhea" id="RHEA:22812"/>
        <dbReference type="ChEBI" id="CHEBI:15636"/>
        <dbReference type="ChEBI" id="CHEBI:57455"/>
        <dbReference type="ChEBI" id="CHEBI:57783"/>
        <dbReference type="ChEBI" id="CHEBI:58349"/>
        <dbReference type="EC" id="1.5.1.5"/>
    </reaction>
</comment>
<reference evidence="15 16" key="1">
    <citation type="journal article" date="2018" name="Nat. Biotechnol.">
        <title>A standardized bacterial taxonomy based on genome phylogeny substantially revises the tree of life.</title>
        <authorList>
            <person name="Parks D.H."/>
            <person name="Chuvochina M."/>
            <person name="Waite D.W."/>
            <person name="Rinke C."/>
            <person name="Skarshewski A."/>
            <person name="Chaumeil P.A."/>
            <person name="Hugenholtz P."/>
        </authorList>
    </citation>
    <scope>NUCLEOTIDE SEQUENCE [LARGE SCALE GENOMIC DNA]</scope>
    <source>
        <strain evidence="15">UBA8844</strain>
    </source>
</reference>
<dbReference type="InterPro" id="IPR020630">
    <property type="entry name" value="THF_DH/CycHdrlase_cat_dom"/>
</dbReference>
<dbReference type="PROSITE" id="PS00767">
    <property type="entry name" value="THF_DHG_CYH_2"/>
    <property type="match status" value="1"/>
</dbReference>
<dbReference type="Pfam" id="PF00763">
    <property type="entry name" value="THF_DHG_CYH"/>
    <property type="match status" value="1"/>
</dbReference>
<dbReference type="InterPro" id="IPR000672">
    <property type="entry name" value="THF_DH/CycHdrlase"/>
</dbReference>
<evidence type="ECO:0000313" key="15">
    <source>
        <dbReference type="EMBL" id="HCT57202.1"/>
    </source>
</evidence>
<dbReference type="EMBL" id="DPIY01000007">
    <property type="protein sequence ID" value="HCT57202.1"/>
    <property type="molecule type" value="Genomic_DNA"/>
</dbReference>
<dbReference type="CDD" id="cd01080">
    <property type="entry name" value="NAD_bind_m-THF_DH_Cyclohyd"/>
    <property type="match status" value="1"/>
</dbReference>
<dbReference type="FunFam" id="3.40.50.10860:FF:000005">
    <property type="entry name" value="C-1-tetrahydrofolate synthase, cytoplasmic, putative"/>
    <property type="match status" value="1"/>
</dbReference>
<dbReference type="InterPro" id="IPR046346">
    <property type="entry name" value="Aminoacid_DH-like_N_sf"/>
</dbReference>
<evidence type="ECO:0000256" key="7">
    <source>
        <dbReference type="ARBA" id="ARBA00022857"/>
    </source>
</evidence>
<comment type="similarity">
    <text evidence="12">Belongs to the tetrahydrofolate dehydrogenase/cyclohydrolase family.</text>
</comment>
<dbReference type="InterPro" id="IPR020867">
    <property type="entry name" value="THF_DH/CycHdrlase_CS"/>
</dbReference>
<evidence type="ECO:0000256" key="5">
    <source>
        <dbReference type="ARBA" id="ARBA00022755"/>
    </source>
</evidence>
<evidence type="ECO:0000259" key="13">
    <source>
        <dbReference type="Pfam" id="PF00763"/>
    </source>
</evidence>
<dbReference type="Pfam" id="PF02882">
    <property type="entry name" value="THF_DHG_CYH_C"/>
    <property type="match status" value="1"/>
</dbReference>
<keyword evidence="10 12" id="KW-0486">Methionine biosynthesis</keyword>
<protein>
    <recommendedName>
        <fullName evidence="12">Bifunctional protein FolD</fullName>
    </recommendedName>
    <domain>
        <recommendedName>
            <fullName evidence="12">Methylenetetrahydrofolate dehydrogenase</fullName>
            <ecNumber evidence="12">1.5.1.5</ecNumber>
        </recommendedName>
    </domain>
    <domain>
        <recommendedName>
            <fullName evidence="12">Methenyltetrahydrofolate cyclohydrolase</fullName>
            <ecNumber evidence="12">3.5.4.9</ecNumber>
        </recommendedName>
    </domain>
</protein>
<keyword evidence="4 12" id="KW-0028">Amino-acid biosynthesis</keyword>
<keyword evidence="11 12" id="KW-0511">Multifunctional enzyme</keyword>
<feature type="domain" description="Tetrahydrofolate dehydrogenase/cyclohydrolase catalytic" evidence="13">
    <location>
        <begin position="6"/>
        <end position="120"/>
    </location>
</feature>
<evidence type="ECO:0000256" key="8">
    <source>
        <dbReference type="ARBA" id="ARBA00023002"/>
    </source>
</evidence>
<dbReference type="PANTHER" id="PTHR48099">
    <property type="entry name" value="C-1-TETRAHYDROFOLATE SYNTHASE, CYTOPLASMIC-RELATED"/>
    <property type="match status" value="1"/>
</dbReference>
<sequence>MRAELIDGKAIAATIRGEIARDVAALTARGVVPGLAVVLVGDDAASATYVGAKEKASVEAGMKGGTIRLPASTSQQELLALVERLNGDPAVHGILVQMPLPKHIDPDTVIRHIRPDKDVDGFHPENVGKLLIGHTDGFVSCTPAGVIELLVRSGVDTRGAEAVIIGRSNIVGKPMAALLVQGRAGGDATVTVCHSRTKDLAAHTRRADILIAAIGRAEMITGDMIKPGAVVIDVGMNSVPDATKAKGSRLCGDVHFASAVEVASKITPVPGGVGPMTIAMLLRNTVRAAERTLG</sequence>
<dbReference type="FunFam" id="3.40.50.720:FF:000006">
    <property type="entry name" value="Bifunctional protein FolD"/>
    <property type="match status" value="1"/>
</dbReference>
<comment type="caution">
    <text evidence="15">The sequence shown here is derived from an EMBL/GenBank/DDBJ whole genome shotgun (WGS) entry which is preliminary data.</text>
</comment>
<dbReference type="EC" id="1.5.1.5" evidence="12"/>
<dbReference type="Gene3D" id="3.40.50.720">
    <property type="entry name" value="NAD(P)-binding Rossmann-like Domain"/>
    <property type="match status" value="1"/>
</dbReference>
<evidence type="ECO:0000256" key="9">
    <source>
        <dbReference type="ARBA" id="ARBA00023102"/>
    </source>
</evidence>
<dbReference type="Proteomes" id="UP000264071">
    <property type="component" value="Unassembled WGS sequence"/>
</dbReference>
<dbReference type="GO" id="GO:0000105">
    <property type="term" value="P:L-histidine biosynthetic process"/>
    <property type="evidence" value="ECO:0007669"/>
    <property type="project" value="UniProtKB-KW"/>
</dbReference>
<dbReference type="Gene3D" id="3.40.50.10860">
    <property type="entry name" value="Leucine Dehydrogenase, chain A, domain 1"/>
    <property type="match status" value="1"/>
</dbReference>
<dbReference type="PANTHER" id="PTHR48099:SF5">
    <property type="entry name" value="C-1-TETRAHYDROFOLATE SYNTHASE, CYTOPLASMIC"/>
    <property type="match status" value="1"/>
</dbReference>
<evidence type="ECO:0000256" key="11">
    <source>
        <dbReference type="ARBA" id="ARBA00023268"/>
    </source>
</evidence>
<keyword evidence="6 12" id="KW-0378">Hydrolase</keyword>
<comment type="pathway">
    <text evidence="1 12">One-carbon metabolism; tetrahydrofolate interconversion.</text>
</comment>
<evidence type="ECO:0000256" key="1">
    <source>
        <dbReference type="ARBA" id="ARBA00004777"/>
    </source>
</evidence>
<dbReference type="GO" id="GO:0004477">
    <property type="term" value="F:methenyltetrahydrofolate cyclohydrolase activity"/>
    <property type="evidence" value="ECO:0007669"/>
    <property type="project" value="UniProtKB-UniRule"/>
</dbReference>
<comment type="caution">
    <text evidence="12">Lacks conserved residue(s) required for the propagation of feature annotation.</text>
</comment>
<organism evidence="15 16">
    <name type="scientific">Gemmatimonas aurantiaca</name>
    <dbReference type="NCBI Taxonomy" id="173480"/>
    <lineage>
        <taxon>Bacteria</taxon>
        <taxon>Pseudomonadati</taxon>
        <taxon>Gemmatimonadota</taxon>
        <taxon>Gemmatimonadia</taxon>
        <taxon>Gemmatimonadales</taxon>
        <taxon>Gemmatimonadaceae</taxon>
        <taxon>Gemmatimonas</taxon>
    </lineage>
</organism>
<dbReference type="GO" id="GO:0035999">
    <property type="term" value="P:tetrahydrofolate interconversion"/>
    <property type="evidence" value="ECO:0007669"/>
    <property type="project" value="UniProtKB-UniRule"/>
</dbReference>
<evidence type="ECO:0000256" key="4">
    <source>
        <dbReference type="ARBA" id="ARBA00022605"/>
    </source>
</evidence>
<evidence type="ECO:0000313" key="16">
    <source>
        <dbReference type="Proteomes" id="UP000264071"/>
    </source>
</evidence>
<dbReference type="InterPro" id="IPR020631">
    <property type="entry name" value="THF_DH/CycHdrlase_NAD-bd_dom"/>
</dbReference>
<dbReference type="UniPathway" id="UPA00193"/>
<dbReference type="SUPFAM" id="SSF51735">
    <property type="entry name" value="NAD(P)-binding Rossmann-fold domains"/>
    <property type="match status" value="1"/>
</dbReference>
<feature type="binding site" evidence="12">
    <location>
        <begin position="166"/>
        <end position="168"/>
    </location>
    <ligand>
        <name>NADP(+)</name>
        <dbReference type="ChEBI" id="CHEBI:58349"/>
    </ligand>
</feature>
<dbReference type="GO" id="GO:0009086">
    <property type="term" value="P:methionine biosynthetic process"/>
    <property type="evidence" value="ECO:0007669"/>
    <property type="project" value="UniProtKB-KW"/>
</dbReference>
<dbReference type="InterPro" id="IPR036291">
    <property type="entry name" value="NAD(P)-bd_dom_sf"/>
</dbReference>
<dbReference type="AlphaFoldDB" id="A0A3D4V8Z6"/>
<dbReference type="GO" id="GO:0004488">
    <property type="term" value="F:methylenetetrahydrofolate dehydrogenase (NADP+) activity"/>
    <property type="evidence" value="ECO:0007669"/>
    <property type="project" value="UniProtKB-UniRule"/>
</dbReference>
<dbReference type="PROSITE" id="PS00766">
    <property type="entry name" value="THF_DHG_CYH_1"/>
    <property type="match status" value="1"/>
</dbReference>
<keyword evidence="7 12" id="KW-0521">NADP</keyword>
<keyword evidence="8 12" id="KW-0560">Oxidoreductase</keyword>
<dbReference type="SUPFAM" id="SSF53223">
    <property type="entry name" value="Aminoacid dehydrogenase-like, N-terminal domain"/>
    <property type="match status" value="1"/>
</dbReference>
<evidence type="ECO:0000256" key="3">
    <source>
        <dbReference type="ARBA" id="ARBA00022563"/>
    </source>
</evidence>
<evidence type="ECO:0000256" key="10">
    <source>
        <dbReference type="ARBA" id="ARBA00023167"/>
    </source>
</evidence>
<dbReference type="PRINTS" id="PR00085">
    <property type="entry name" value="THFDHDRGNASE"/>
</dbReference>
<accession>A0A3D4V8Z6</accession>
<keyword evidence="3 12" id="KW-0554">One-carbon metabolism</keyword>
<comment type="catalytic activity">
    <reaction evidence="12">
        <text>(6R)-5,10-methenyltetrahydrofolate + H2O = (6R)-10-formyltetrahydrofolate + H(+)</text>
        <dbReference type="Rhea" id="RHEA:23700"/>
        <dbReference type="ChEBI" id="CHEBI:15377"/>
        <dbReference type="ChEBI" id="CHEBI:15378"/>
        <dbReference type="ChEBI" id="CHEBI:57455"/>
        <dbReference type="ChEBI" id="CHEBI:195366"/>
        <dbReference type="EC" id="3.5.4.9"/>
    </reaction>
</comment>
<dbReference type="EC" id="3.5.4.9" evidence="12"/>
<evidence type="ECO:0000259" key="14">
    <source>
        <dbReference type="Pfam" id="PF02882"/>
    </source>
</evidence>
<name>A0A3D4V8Z6_9BACT</name>
<dbReference type="GO" id="GO:0006164">
    <property type="term" value="P:purine nucleotide biosynthetic process"/>
    <property type="evidence" value="ECO:0007669"/>
    <property type="project" value="UniProtKB-KW"/>
</dbReference>
<dbReference type="OMA" id="VCHILTK"/>
<keyword evidence="9 12" id="KW-0368">Histidine biosynthesis</keyword>